<accession>A0A9D1A7G4</accession>
<evidence type="ECO:0000313" key="3">
    <source>
        <dbReference type="Proteomes" id="UP000824258"/>
    </source>
</evidence>
<organism evidence="2 3">
    <name type="scientific">Candidatus Avoscillospira stercoripullorum</name>
    <dbReference type="NCBI Taxonomy" id="2840709"/>
    <lineage>
        <taxon>Bacteria</taxon>
        <taxon>Bacillati</taxon>
        <taxon>Bacillota</taxon>
        <taxon>Clostridia</taxon>
        <taxon>Eubacteriales</taxon>
        <taxon>Oscillospiraceae</taxon>
        <taxon>Oscillospiraceae incertae sedis</taxon>
        <taxon>Candidatus Avoscillospira</taxon>
    </lineage>
</organism>
<dbReference type="Pfam" id="PF12682">
    <property type="entry name" value="Flavodoxin_4"/>
    <property type="match status" value="1"/>
</dbReference>
<dbReference type="GO" id="GO:0016651">
    <property type="term" value="F:oxidoreductase activity, acting on NAD(P)H"/>
    <property type="evidence" value="ECO:0007669"/>
    <property type="project" value="UniProtKB-ARBA"/>
</dbReference>
<sequence>MNPLVAYFSATGTTAKAAKALAKAVNAALYEIKPAVPYTSADLNWRDKHSRSSVEMQDKRSRPALAGTDAPVAGHDVIFLGFPVWWYTAPTLLNTFLEAYDFTGKTIILFATSGGSGLGKSASDLSVSAPGAKILDGRLLNGRLSEAELKAWAAGLKL</sequence>
<dbReference type="PANTHER" id="PTHR39201">
    <property type="entry name" value="EXPORTED PROTEIN-RELATED"/>
    <property type="match status" value="1"/>
</dbReference>
<comment type="caution">
    <text evidence="2">The sequence shown here is derived from an EMBL/GenBank/DDBJ whole genome shotgun (WGS) entry which is preliminary data.</text>
</comment>
<protein>
    <submittedName>
        <fullName evidence="2">NAD(P)H-dependent oxidoreductase</fullName>
    </submittedName>
</protein>
<dbReference type="SUPFAM" id="SSF52218">
    <property type="entry name" value="Flavoproteins"/>
    <property type="match status" value="1"/>
</dbReference>
<dbReference type="Proteomes" id="UP000824258">
    <property type="component" value="Unassembled WGS sequence"/>
</dbReference>
<dbReference type="EMBL" id="DVGD01000070">
    <property type="protein sequence ID" value="HIR09242.1"/>
    <property type="molecule type" value="Genomic_DNA"/>
</dbReference>
<feature type="domain" description="Flavodoxin-like" evidence="1">
    <location>
        <begin position="4"/>
        <end position="153"/>
    </location>
</feature>
<dbReference type="NCBIfam" id="NF005501">
    <property type="entry name" value="PRK07116.1"/>
    <property type="match status" value="1"/>
</dbReference>
<dbReference type="GO" id="GO:0010181">
    <property type="term" value="F:FMN binding"/>
    <property type="evidence" value="ECO:0007669"/>
    <property type="project" value="InterPro"/>
</dbReference>
<dbReference type="AlphaFoldDB" id="A0A9D1A7G4"/>
<name>A0A9D1A7G4_9FIRM</name>
<proteinExistence type="predicted"/>
<reference evidence="2" key="1">
    <citation type="submission" date="2020-10" db="EMBL/GenBank/DDBJ databases">
        <authorList>
            <person name="Gilroy R."/>
        </authorList>
    </citation>
    <scope>NUCLEOTIDE SEQUENCE</scope>
    <source>
        <strain evidence="2">ChiHjej9B8-7071</strain>
    </source>
</reference>
<dbReference type="Gene3D" id="3.40.50.360">
    <property type="match status" value="1"/>
</dbReference>
<reference evidence="2" key="2">
    <citation type="journal article" date="2021" name="PeerJ">
        <title>Extensive microbial diversity within the chicken gut microbiome revealed by metagenomics and culture.</title>
        <authorList>
            <person name="Gilroy R."/>
            <person name="Ravi A."/>
            <person name="Getino M."/>
            <person name="Pursley I."/>
            <person name="Horton D.L."/>
            <person name="Alikhan N.F."/>
            <person name="Baker D."/>
            <person name="Gharbi K."/>
            <person name="Hall N."/>
            <person name="Watson M."/>
            <person name="Adriaenssens E.M."/>
            <person name="Foster-Nyarko E."/>
            <person name="Jarju S."/>
            <person name="Secka A."/>
            <person name="Antonio M."/>
            <person name="Oren A."/>
            <person name="Chaudhuri R.R."/>
            <person name="La Ragione R."/>
            <person name="Hildebrand F."/>
            <person name="Pallen M.J."/>
        </authorList>
    </citation>
    <scope>NUCLEOTIDE SEQUENCE</scope>
    <source>
        <strain evidence="2">ChiHjej9B8-7071</strain>
    </source>
</reference>
<gene>
    <name evidence="2" type="ORF">IAA70_02435</name>
</gene>
<evidence type="ECO:0000259" key="1">
    <source>
        <dbReference type="Pfam" id="PF12682"/>
    </source>
</evidence>
<evidence type="ECO:0000313" key="2">
    <source>
        <dbReference type="EMBL" id="HIR09242.1"/>
    </source>
</evidence>
<dbReference type="InterPro" id="IPR008254">
    <property type="entry name" value="Flavodoxin/NO_synth"/>
</dbReference>
<dbReference type="InterPro" id="IPR029039">
    <property type="entry name" value="Flavoprotein-like_sf"/>
</dbReference>
<dbReference type="PANTHER" id="PTHR39201:SF1">
    <property type="entry name" value="FLAVODOXIN-LIKE DOMAIN-CONTAINING PROTEIN"/>
    <property type="match status" value="1"/>
</dbReference>